<feature type="chain" id="PRO_5039559798" description="DUF916 domain-containing protein" evidence="2">
    <location>
        <begin position="28"/>
        <end position="406"/>
    </location>
</feature>
<accession>A0A2U1T5G3</accession>
<dbReference type="EMBL" id="QEEZ01000018">
    <property type="protein sequence ID" value="PWC01138.1"/>
    <property type="molecule type" value="Genomic_DNA"/>
</dbReference>
<keyword evidence="1" id="KW-1133">Transmembrane helix</keyword>
<dbReference type="KEGG" id="cyz:C3B44_00035"/>
<comment type="caution">
    <text evidence="3">The sequence shown here is derived from an EMBL/GenBank/DDBJ whole genome shotgun (WGS) entry which is preliminary data.</text>
</comment>
<evidence type="ECO:0000313" key="3">
    <source>
        <dbReference type="EMBL" id="PWC01138.1"/>
    </source>
</evidence>
<keyword evidence="1" id="KW-0472">Membrane</keyword>
<keyword evidence="2" id="KW-0732">Signal</keyword>
<reference evidence="4" key="1">
    <citation type="submission" date="2018-04" db="EMBL/GenBank/DDBJ databases">
        <authorList>
            <person name="Liu S."/>
            <person name="Wang Z."/>
            <person name="Li J."/>
        </authorList>
    </citation>
    <scope>NUCLEOTIDE SEQUENCE [LARGE SCALE GENOMIC DNA]</scope>
    <source>
        <strain evidence="4">2189</strain>
    </source>
</reference>
<dbReference type="AlphaFoldDB" id="A0A2U1T5G3"/>
<name>A0A2U1T5G3_9CORY</name>
<gene>
    <name evidence="3" type="ORF">DF222_09210</name>
</gene>
<dbReference type="Proteomes" id="UP000244989">
    <property type="component" value="Unassembled WGS sequence"/>
</dbReference>
<evidence type="ECO:0008006" key="5">
    <source>
        <dbReference type="Google" id="ProtNLM"/>
    </source>
</evidence>
<protein>
    <recommendedName>
        <fullName evidence="5">DUF916 domain-containing protein</fullName>
    </recommendedName>
</protein>
<feature type="signal peptide" evidence="2">
    <location>
        <begin position="1"/>
        <end position="27"/>
    </location>
</feature>
<keyword evidence="1" id="KW-0812">Transmembrane</keyword>
<evidence type="ECO:0000256" key="2">
    <source>
        <dbReference type="SAM" id="SignalP"/>
    </source>
</evidence>
<dbReference type="RefSeq" id="WP_108430562.1">
    <property type="nucleotide sequence ID" value="NZ_CP026947.1"/>
</dbReference>
<evidence type="ECO:0000313" key="4">
    <source>
        <dbReference type="Proteomes" id="UP000244989"/>
    </source>
</evidence>
<sequence length="406" mass="44139">MRRRFVSLTTVAAFSALSLGFEAPAVAQPADAGDPVDLREAQDFEQAVDMIVGTLDEPERYEVELEAAKGAENTDDIAYMKVEIPQGHRLHVGFTLEPHAVDSSVQLTADLIDDQGYLSDFDISPTMNAESEGKGLRSGFLISDPMGPENRSYERETFLRLNPQAAEDDTSVPVKLTLTAVPEVVDAGDFEEIDRPKLRFADALKPVDERSADTAIEGTIDAGQTQYHEVPLEWMEAVDAQAMITKPSASGGELSFALYNRIDEYMVVVGDKQLAADGSEDSVLFGQRPPMHPGNVNARLKTRTTGFLDGHVILAVTNSSDDEVGYKVFAAARGETPPPGTQGPVYDPQAAAAEQEQLEEVEHTYNVAPGIKDPDSGQVWRNPLTWLSGVLLIAALIVAGIAWRRR</sequence>
<feature type="transmembrane region" description="Helical" evidence="1">
    <location>
        <begin position="384"/>
        <end position="403"/>
    </location>
</feature>
<proteinExistence type="predicted"/>
<dbReference type="OrthoDB" id="4318225at2"/>
<organism evidence="3 4">
    <name type="scientific">Corynebacterium yudongzhengii</name>
    <dbReference type="NCBI Taxonomy" id="2080740"/>
    <lineage>
        <taxon>Bacteria</taxon>
        <taxon>Bacillati</taxon>
        <taxon>Actinomycetota</taxon>
        <taxon>Actinomycetes</taxon>
        <taxon>Mycobacteriales</taxon>
        <taxon>Corynebacteriaceae</taxon>
        <taxon>Corynebacterium</taxon>
    </lineage>
</organism>
<evidence type="ECO:0000256" key="1">
    <source>
        <dbReference type="SAM" id="Phobius"/>
    </source>
</evidence>
<keyword evidence="4" id="KW-1185">Reference proteome</keyword>